<organism evidence="2 3">
    <name type="scientific">Leptolinea tardivitalis</name>
    <dbReference type="NCBI Taxonomy" id="229920"/>
    <lineage>
        <taxon>Bacteria</taxon>
        <taxon>Bacillati</taxon>
        <taxon>Chloroflexota</taxon>
        <taxon>Anaerolineae</taxon>
        <taxon>Anaerolineales</taxon>
        <taxon>Anaerolineaceae</taxon>
        <taxon>Leptolinea</taxon>
    </lineage>
</organism>
<reference evidence="2 3" key="1">
    <citation type="submission" date="2015-07" db="EMBL/GenBank/DDBJ databases">
        <title>Genome sequence of Leptolinea tardivitalis DSM 16556.</title>
        <authorList>
            <person name="Hemp J."/>
            <person name="Ward L.M."/>
            <person name="Pace L.A."/>
            <person name="Fischer W.W."/>
        </authorList>
    </citation>
    <scope>NUCLEOTIDE SEQUENCE [LARGE SCALE GENOMIC DNA]</scope>
    <source>
        <strain evidence="2 3">YMTK-2</strain>
    </source>
</reference>
<dbReference type="Gene3D" id="3.90.180.10">
    <property type="entry name" value="Medium-chain alcohol dehydrogenases, catalytic domain"/>
    <property type="match status" value="1"/>
</dbReference>
<dbReference type="Pfam" id="PF08240">
    <property type="entry name" value="ADH_N"/>
    <property type="match status" value="1"/>
</dbReference>
<dbReference type="AlphaFoldDB" id="A0A0P6WXG0"/>
<dbReference type="InterPro" id="IPR011032">
    <property type="entry name" value="GroES-like_sf"/>
</dbReference>
<dbReference type="Proteomes" id="UP000050430">
    <property type="component" value="Unassembled WGS sequence"/>
</dbReference>
<dbReference type="PANTHER" id="PTHR44013">
    <property type="entry name" value="ZINC-TYPE ALCOHOL DEHYDROGENASE-LIKE PROTEIN C16A3.02C"/>
    <property type="match status" value="1"/>
</dbReference>
<comment type="caution">
    <text evidence="2">The sequence shown here is derived from an EMBL/GenBank/DDBJ whole genome shotgun (WGS) entry which is preliminary data.</text>
</comment>
<dbReference type="RefSeq" id="WP_062421818.1">
    <property type="nucleotide sequence ID" value="NZ_BBYA01000009.1"/>
</dbReference>
<dbReference type="SUPFAM" id="SSF51735">
    <property type="entry name" value="NAD(P)-binding Rossmann-fold domains"/>
    <property type="match status" value="1"/>
</dbReference>
<dbReference type="PROSITE" id="PS01162">
    <property type="entry name" value="QOR_ZETA_CRYSTAL"/>
    <property type="match status" value="1"/>
</dbReference>
<dbReference type="OrthoDB" id="9792162at2"/>
<accession>A0A0P6WXG0</accession>
<dbReference type="PANTHER" id="PTHR44013:SF1">
    <property type="entry name" value="ZINC-TYPE ALCOHOL DEHYDROGENASE-LIKE PROTEIN C16A3.02C"/>
    <property type="match status" value="1"/>
</dbReference>
<protein>
    <submittedName>
        <fullName evidence="2">Alcohol dehydrogenase</fullName>
    </submittedName>
</protein>
<dbReference type="Gene3D" id="3.40.50.720">
    <property type="entry name" value="NAD(P)-binding Rossmann-like Domain"/>
    <property type="match status" value="1"/>
</dbReference>
<dbReference type="InterPro" id="IPR052733">
    <property type="entry name" value="Chloroplast_QOR"/>
</dbReference>
<dbReference type="InterPro" id="IPR002364">
    <property type="entry name" value="Quin_OxRdtase/zeta-crystal_CS"/>
</dbReference>
<dbReference type="CDD" id="cd08267">
    <property type="entry name" value="MDR1"/>
    <property type="match status" value="1"/>
</dbReference>
<dbReference type="SUPFAM" id="SSF50129">
    <property type="entry name" value="GroES-like"/>
    <property type="match status" value="1"/>
</dbReference>
<name>A0A0P6WXG0_9CHLR</name>
<dbReference type="InterPro" id="IPR036291">
    <property type="entry name" value="NAD(P)-bd_dom_sf"/>
</dbReference>
<sequence length="327" mass="35439">MKAIVYTQYGTPNVMKLKQVEKPESGDNEILIKVHAVSVNYADWHALTGTPYIARIAFGFFRPRNVILGADIAGTVEKVGRNVGLFKPGDAVYGDLGLHGFGGFAEYICVKEEWIAHKPENLTFAQAAAVPMAAVTALQALRDHGQVQPGQKVLIHGAAGGVGTFAVQLAKYFGAHVTAVCSSRNTDLASSLGADEVIDYAREDFSANGHRYDLILGINGNRSINDYRRVLSPHGRYLMIGGSDRQIFQAMILGPLLSKKDGINMGGMTGRTNPKDLAFIKDLLEAGKIRPVIDRSYPLEETHAALRYIGEGHARGKVVIHVVDEGK</sequence>
<dbReference type="SMART" id="SM00829">
    <property type="entry name" value="PKS_ER"/>
    <property type="match status" value="1"/>
</dbReference>
<dbReference type="Pfam" id="PF13602">
    <property type="entry name" value="ADH_zinc_N_2"/>
    <property type="match status" value="1"/>
</dbReference>
<keyword evidence="3" id="KW-1185">Reference proteome</keyword>
<gene>
    <name evidence="2" type="ORF">ADM99_04110</name>
</gene>
<dbReference type="GO" id="GO:0008270">
    <property type="term" value="F:zinc ion binding"/>
    <property type="evidence" value="ECO:0007669"/>
    <property type="project" value="InterPro"/>
</dbReference>
<dbReference type="PATRIC" id="fig|229920.5.peg.2473"/>
<evidence type="ECO:0000313" key="3">
    <source>
        <dbReference type="Proteomes" id="UP000050430"/>
    </source>
</evidence>
<feature type="domain" description="Enoyl reductase (ER)" evidence="1">
    <location>
        <begin position="10"/>
        <end position="320"/>
    </location>
</feature>
<proteinExistence type="predicted"/>
<dbReference type="InterPro" id="IPR013154">
    <property type="entry name" value="ADH-like_N"/>
</dbReference>
<evidence type="ECO:0000313" key="2">
    <source>
        <dbReference type="EMBL" id="KPL73395.1"/>
    </source>
</evidence>
<evidence type="ECO:0000259" key="1">
    <source>
        <dbReference type="SMART" id="SM00829"/>
    </source>
</evidence>
<dbReference type="InterPro" id="IPR020843">
    <property type="entry name" value="ER"/>
</dbReference>
<dbReference type="EMBL" id="LGCK01000006">
    <property type="protein sequence ID" value="KPL73395.1"/>
    <property type="molecule type" value="Genomic_DNA"/>
</dbReference>
<dbReference type="GO" id="GO:0016491">
    <property type="term" value="F:oxidoreductase activity"/>
    <property type="evidence" value="ECO:0007669"/>
    <property type="project" value="InterPro"/>
</dbReference>
<dbReference type="STRING" id="229920.ADM99_04110"/>